<feature type="transmembrane region" description="Helical" evidence="1">
    <location>
        <begin position="53"/>
        <end position="71"/>
    </location>
</feature>
<reference evidence="2" key="1">
    <citation type="journal article" date="2020" name="Stud. Mycol.">
        <title>101 Dothideomycetes genomes: a test case for predicting lifestyles and emergence of pathogens.</title>
        <authorList>
            <person name="Haridas S."/>
            <person name="Albert R."/>
            <person name="Binder M."/>
            <person name="Bloem J."/>
            <person name="Labutti K."/>
            <person name="Salamov A."/>
            <person name="Andreopoulos B."/>
            <person name="Baker S."/>
            <person name="Barry K."/>
            <person name="Bills G."/>
            <person name="Bluhm B."/>
            <person name="Cannon C."/>
            <person name="Castanera R."/>
            <person name="Culley D."/>
            <person name="Daum C."/>
            <person name="Ezra D."/>
            <person name="Gonzalez J."/>
            <person name="Henrissat B."/>
            <person name="Kuo A."/>
            <person name="Liang C."/>
            <person name="Lipzen A."/>
            <person name="Lutzoni F."/>
            <person name="Magnuson J."/>
            <person name="Mondo S."/>
            <person name="Nolan M."/>
            <person name="Ohm R."/>
            <person name="Pangilinan J."/>
            <person name="Park H.-J."/>
            <person name="Ramirez L."/>
            <person name="Alfaro M."/>
            <person name="Sun H."/>
            <person name="Tritt A."/>
            <person name="Yoshinaga Y."/>
            <person name="Zwiers L.-H."/>
            <person name="Turgeon B."/>
            <person name="Goodwin S."/>
            <person name="Spatafora J."/>
            <person name="Crous P."/>
            <person name="Grigoriev I."/>
        </authorList>
    </citation>
    <scope>NUCLEOTIDE SEQUENCE</scope>
    <source>
        <strain evidence="2">CBS 121410</strain>
    </source>
</reference>
<name>A0A9P4LYQ1_9PEZI</name>
<dbReference type="EMBL" id="ML978711">
    <property type="protein sequence ID" value="KAF2091826.1"/>
    <property type="molecule type" value="Genomic_DNA"/>
</dbReference>
<keyword evidence="1" id="KW-1133">Transmembrane helix</keyword>
<gene>
    <name evidence="2" type="ORF">K490DRAFT_61256</name>
</gene>
<accession>A0A9P4LYQ1</accession>
<protein>
    <submittedName>
        <fullName evidence="2">DUF1295-domain-containing protein</fullName>
    </submittedName>
</protein>
<keyword evidence="1" id="KW-0472">Membrane</keyword>
<dbReference type="OrthoDB" id="201504at2759"/>
<comment type="caution">
    <text evidence="2">The sequence shown here is derived from an EMBL/GenBank/DDBJ whole genome shotgun (WGS) entry which is preliminary data.</text>
</comment>
<evidence type="ECO:0000256" key="1">
    <source>
        <dbReference type="SAM" id="Phobius"/>
    </source>
</evidence>
<keyword evidence="3" id="KW-1185">Reference proteome</keyword>
<dbReference type="PANTHER" id="PTHR32251:SF23">
    <property type="entry name" value="3-OXO-5-ALPHA-STEROID 4-DEHYDROGENASE (DUF1295)"/>
    <property type="match status" value="1"/>
</dbReference>
<feature type="transmembrane region" description="Helical" evidence="1">
    <location>
        <begin position="149"/>
        <end position="173"/>
    </location>
</feature>
<keyword evidence="1" id="KW-0812">Transmembrane</keyword>
<dbReference type="PANTHER" id="PTHR32251">
    <property type="entry name" value="3-OXO-5-ALPHA-STEROID 4-DEHYDROGENASE"/>
    <property type="match status" value="1"/>
</dbReference>
<dbReference type="Proteomes" id="UP000799776">
    <property type="component" value="Unassembled WGS sequence"/>
</dbReference>
<evidence type="ECO:0000313" key="3">
    <source>
        <dbReference type="Proteomes" id="UP000799776"/>
    </source>
</evidence>
<dbReference type="GO" id="GO:0016020">
    <property type="term" value="C:membrane"/>
    <property type="evidence" value="ECO:0007669"/>
    <property type="project" value="TreeGrafter"/>
</dbReference>
<sequence length="348" mass="39778">MALPVVKSVTDCADFGTTVAPFIPQLQALPQLVLQQITDLEALKSLYLSTNPLITAFALSLALAPIFLVLSEINKNYSQVDRMWSLLPTIYNAHYALWAHMSGLPTQRIDNVLAFSCVWSLRLTFNYWRKGGYEIGSEDYRWEYLRTKISPFLMFVFNVLFISLAQSVLLFAVTTPTYVLLLASKATGQDMTTADIFFARGLMALVLVEFFADQQQWTYQQAKKQYQSTAKVPTGYDREDLDRGFVVSGLWCWSRHPNFAAEQAIWVLLYQWSCFETYTFFNWTFVGALSYLFLFQASTWFTELISAGKYPDYKEYQQRVGKFLPKLFGPGMPPATATTKGEEVKKSK</sequence>
<evidence type="ECO:0000313" key="2">
    <source>
        <dbReference type="EMBL" id="KAF2091826.1"/>
    </source>
</evidence>
<dbReference type="AlphaFoldDB" id="A0A9P4LYQ1"/>
<organism evidence="2 3">
    <name type="scientific">Saccharata proteae CBS 121410</name>
    <dbReference type="NCBI Taxonomy" id="1314787"/>
    <lineage>
        <taxon>Eukaryota</taxon>
        <taxon>Fungi</taxon>
        <taxon>Dikarya</taxon>
        <taxon>Ascomycota</taxon>
        <taxon>Pezizomycotina</taxon>
        <taxon>Dothideomycetes</taxon>
        <taxon>Dothideomycetes incertae sedis</taxon>
        <taxon>Botryosphaeriales</taxon>
        <taxon>Saccharataceae</taxon>
        <taxon>Saccharata</taxon>
    </lineage>
</organism>
<feature type="transmembrane region" description="Helical" evidence="1">
    <location>
        <begin position="193"/>
        <end position="212"/>
    </location>
</feature>
<proteinExistence type="predicted"/>
<dbReference type="Gene3D" id="1.20.120.1630">
    <property type="match status" value="1"/>
</dbReference>
<dbReference type="Pfam" id="PF06966">
    <property type="entry name" value="DUF1295"/>
    <property type="match status" value="1"/>
</dbReference>
<dbReference type="InterPro" id="IPR010721">
    <property type="entry name" value="UstE-like"/>
</dbReference>